<accession>A0A9D4HJ55</accession>
<dbReference type="Pfam" id="PF13499">
    <property type="entry name" value="EF-hand_7"/>
    <property type="match status" value="1"/>
</dbReference>
<dbReference type="SMART" id="SM00054">
    <property type="entry name" value="EFh"/>
    <property type="match status" value="2"/>
</dbReference>
<evidence type="ECO:0000313" key="3">
    <source>
        <dbReference type="EMBL" id="KAH3718540.1"/>
    </source>
</evidence>
<sequence length="149" mass="17002">MAGTVTKKQAEGYWKKYNKDGNDVLTVEEVKQCLQEVYDTVDDFDVNEKFAFFGQKEAKALTKEEFLAGMLRTDKCTSLEQQFKAMDKDGSGSLSKEELESGLTGQGFDREQAKVILEELEFDSDGKYNIKEFLETVAFSEMFTKTYKC</sequence>
<dbReference type="SUPFAM" id="SSF47473">
    <property type="entry name" value="EF-hand"/>
    <property type="match status" value="1"/>
</dbReference>
<gene>
    <name evidence="3" type="ORF">DPMN_061345</name>
    <name evidence="4" type="ORF">DPMN_061417</name>
</gene>
<evidence type="ECO:0000259" key="2">
    <source>
        <dbReference type="PROSITE" id="PS50222"/>
    </source>
</evidence>
<reference evidence="4" key="2">
    <citation type="submission" date="2020-11" db="EMBL/GenBank/DDBJ databases">
        <authorList>
            <person name="McCartney M.A."/>
            <person name="Auch B."/>
            <person name="Kono T."/>
            <person name="Mallez S."/>
            <person name="Becker A."/>
            <person name="Gohl D.M."/>
            <person name="Silverstein K.A.T."/>
            <person name="Koren S."/>
            <person name="Bechman K.B."/>
            <person name="Herman A."/>
            <person name="Abrahante J.E."/>
            <person name="Garbe J."/>
        </authorList>
    </citation>
    <scope>NUCLEOTIDE SEQUENCE</scope>
    <source>
        <strain evidence="4">Duluth1</strain>
        <tissue evidence="4">Whole animal</tissue>
    </source>
</reference>
<dbReference type="InterPro" id="IPR018247">
    <property type="entry name" value="EF_Hand_1_Ca_BS"/>
</dbReference>
<dbReference type="PROSITE" id="PS50222">
    <property type="entry name" value="EF_HAND_2"/>
    <property type="match status" value="2"/>
</dbReference>
<dbReference type="CDD" id="cd00051">
    <property type="entry name" value="EFh"/>
    <property type="match status" value="1"/>
</dbReference>
<reference evidence="4" key="1">
    <citation type="journal article" date="2019" name="bioRxiv">
        <title>The Genome of the Zebra Mussel, Dreissena polymorpha: A Resource for Invasive Species Research.</title>
        <authorList>
            <person name="McCartney M.A."/>
            <person name="Auch B."/>
            <person name="Kono T."/>
            <person name="Mallez S."/>
            <person name="Zhang Y."/>
            <person name="Obille A."/>
            <person name="Becker A."/>
            <person name="Abrahante J.E."/>
            <person name="Garbe J."/>
            <person name="Badalamenti J.P."/>
            <person name="Herman A."/>
            <person name="Mangelson H."/>
            <person name="Liachko I."/>
            <person name="Sullivan S."/>
            <person name="Sone E.D."/>
            <person name="Koren S."/>
            <person name="Silverstein K.A.T."/>
            <person name="Beckman K.B."/>
            <person name="Gohl D.M."/>
        </authorList>
    </citation>
    <scope>NUCLEOTIDE SEQUENCE</scope>
    <source>
        <strain evidence="4">Duluth1</strain>
        <tissue evidence="4">Whole animal</tissue>
    </source>
</reference>
<proteinExistence type="predicted"/>
<dbReference type="EMBL" id="JAIWYP010000013">
    <property type="protein sequence ID" value="KAH3718611.1"/>
    <property type="molecule type" value="Genomic_DNA"/>
</dbReference>
<dbReference type="OrthoDB" id="26525at2759"/>
<dbReference type="Gene3D" id="1.10.238.10">
    <property type="entry name" value="EF-hand"/>
    <property type="match status" value="1"/>
</dbReference>
<dbReference type="Proteomes" id="UP000828390">
    <property type="component" value="Unassembled WGS sequence"/>
</dbReference>
<feature type="domain" description="EF-hand" evidence="2">
    <location>
        <begin position="5"/>
        <end position="40"/>
    </location>
</feature>
<evidence type="ECO:0000313" key="5">
    <source>
        <dbReference type="Proteomes" id="UP000828390"/>
    </source>
</evidence>
<evidence type="ECO:0000313" key="4">
    <source>
        <dbReference type="EMBL" id="KAH3718611.1"/>
    </source>
</evidence>
<dbReference type="PROSITE" id="PS00018">
    <property type="entry name" value="EF_HAND_1"/>
    <property type="match status" value="1"/>
</dbReference>
<keyword evidence="1" id="KW-0106">Calcium</keyword>
<feature type="domain" description="EF-hand" evidence="2">
    <location>
        <begin position="74"/>
        <end position="109"/>
    </location>
</feature>
<dbReference type="InterPro" id="IPR011992">
    <property type="entry name" value="EF-hand-dom_pair"/>
</dbReference>
<comment type="caution">
    <text evidence="4">The sequence shown here is derived from an EMBL/GenBank/DDBJ whole genome shotgun (WGS) entry which is preliminary data.</text>
</comment>
<dbReference type="AlphaFoldDB" id="A0A9D4HJ55"/>
<protein>
    <recommendedName>
        <fullName evidence="2">EF-hand domain-containing protein</fullName>
    </recommendedName>
</protein>
<dbReference type="EMBL" id="JAIWYP010000013">
    <property type="protein sequence ID" value="KAH3718540.1"/>
    <property type="molecule type" value="Genomic_DNA"/>
</dbReference>
<dbReference type="GO" id="GO:0005509">
    <property type="term" value="F:calcium ion binding"/>
    <property type="evidence" value="ECO:0007669"/>
    <property type="project" value="InterPro"/>
</dbReference>
<dbReference type="InterPro" id="IPR002048">
    <property type="entry name" value="EF_hand_dom"/>
</dbReference>
<organism evidence="4 5">
    <name type="scientific">Dreissena polymorpha</name>
    <name type="common">Zebra mussel</name>
    <name type="synonym">Mytilus polymorpha</name>
    <dbReference type="NCBI Taxonomy" id="45954"/>
    <lineage>
        <taxon>Eukaryota</taxon>
        <taxon>Metazoa</taxon>
        <taxon>Spiralia</taxon>
        <taxon>Lophotrochozoa</taxon>
        <taxon>Mollusca</taxon>
        <taxon>Bivalvia</taxon>
        <taxon>Autobranchia</taxon>
        <taxon>Heteroconchia</taxon>
        <taxon>Euheterodonta</taxon>
        <taxon>Imparidentia</taxon>
        <taxon>Neoheterodontei</taxon>
        <taxon>Myida</taxon>
        <taxon>Dreissenoidea</taxon>
        <taxon>Dreissenidae</taxon>
        <taxon>Dreissena</taxon>
    </lineage>
</organism>
<keyword evidence="5" id="KW-1185">Reference proteome</keyword>
<evidence type="ECO:0000256" key="1">
    <source>
        <dbReference type="ARBA" id="ARBA00022837"/>
    </source>
</evidence>
<name>A0A9D4HJ55_DREPO</name>